<dbReference type="RefSeq" id="WP_146071515.1">
    <property type="nucleotide sequence ID" value="NZ_FNUY01000018.1"/>
</dbReference>
<reference evidence="1 2" key="1">
    <citation type="submission" date="2016-10" db="EMBL/GenBank/DDBJ databases">
        <authorList>
            <person name="de Groot N.N."/>
        </authorList>
    </citation>
    <scope>NUCLEOTIDE SEQUENCE [LARGE SCALE GENOMIC DNA]</scope>
    <source>
        <strain evidence="1 2">DSM 26656</strain>
    </source>
</reference>
<keyword evidence="2" id="KW-1185">Reference proteome</keyword>
<protein>
    <submittedName>
        <fullName evidence="1">Uncharacterized protein</fullName>
    </submittedName>
</protein>
<gene>
    <name evidence="1" type="ORF">SAMN04488115_11815</name>
</gene>
<proteinExistence type="predicted"/>
<dbReference type="AlphaFoldDB" id="A0A1H6D8B9"/>
<dbReference type="Proteomes" id="UP000236743">
    <property type="component" value="Unassembled WGS sequence"/>
</dbReference>
<sequence length="234" mass="26976">MSLHVSMVETCMDMLQYVRINTPDMSEDRVVVMLVGASIFNSMASAFKLMLGGYYQSSGLQIRYIMESGWLLDYLRTDPELVQKWKTTPEDKRQKVFGPSFIRDELDKRDGFTEKKRAAHYKRLCVLCGHPTFAGFAMLRPEPNADAHMGPFLVPSLLEQCIQELVMVSITAWQALMQFFPPKKLPDFRARIAYIEKQNTWFNVVYGKPHDTAAVDQLKRLIERLESVVTAQQR</sequence>
<name>A0A1H6D8B9_9HYPH</name>
<dbReference type="OrthoDB" id="4764643at2"/>
<organism evidence="1 2">
    <name type="scientific">Bosea lathyri</name>
    <dbReference type="NCBI Taxonomy" id="1036778"/>
    <lineage>
        <taxon>Bacteria</taxon>
        <taxon>Pseudomonadati</taxon>
        <taxon>Pseudomonadota</taxon>
        <taxon>Alphaproteobacteria</taxon>
        <taxon>Hyphomicrobiales</taxon>
        <taxon>Boseaceae</taxon>
        <taxon>Bosea</taxon>
    </lineage>
</organism>
<dbReference type="EMBL" id="FNUY01000018">
    <property type="protein sequence ID" value="SEG81348.1"/>
    <property type="molecule type" value="Genomic_DNA"/>
</dbReference>
<evidence type="ECO:0000313" key="2">
    <source>
        <dbReference type="Proteomes" id="UP000236743"/>
    </source>
</evidence>
<evidence type="ECO:0000313" key="1">
    <source>
        <dbReference type="EMBL" id="SEG81348.1"/>
    </source>
</evidence>
<accession>A0A1H6D8B9</accession>